<dbReference type="Gene3D" id="3.40.190.10">
    <property type="entry name" value="Periplasmic binding protein-like II"/>
    <property type="match status" value="1"/>
</dbReference>
<dbReference type="RefSeq" id="WP_106667327.1">
    <property type="nucleotide sequence ID" value="NZ_PGGM01000019.1"/>
</dbReference>
<organism evidence="3 4">
    <name type="scientific">Phyllobacterium sophorae</name>
    <dbReference type="NCBI Taxonomy" id="1520277"/>
    <lineage>
        <taxon>Bacteria</taxon>
        <taxon>Pseudomonadati</taxon>
        <taxon>Pseudomonadota</taxon>
        <taxon>Alphaproteobacteria</taxon>
        <taxon>Hyphomicrobiales</taxon>
        <taxon>Phyllobacteriaceae</taxon>
        <taxon>Phyllobacterium</taxon>
    </lineage>
</organism>
<dbReference type="AlphaFoldDB" id="A0A2P7AT79"/>
<gene>
    <name evidence="3" type="ORF">CU103_28045</name>
</gene>
<dbReference type="InterPro" id="IPR005064">
    <property type="entry name" value="BUG"/>
</dbReference>
<accession>A0A2P7AT79</accession>
<dbReference type="PIRSF" id="PIRSF017082">
    <property type="entry name" value="YflP"/>
    <property type="match status" value="1"/>
</dbReference>
<feature type="signal peptide" evidence="2">
    <location>
        <begin position="1"/>
        <end position="27"/>
    </location>
</feature>
<evidence type="ECO:0000256" key="1">
    <source>
        <dbReference type="ARBA" id="ARBA00006987"/>
    </source>
</evidence>
<comment type="caution">
    <text evidence="3">The sequence shown here is derived from an EMBL/GenBank/DDBJ whole genome shotgun (WGS) entry which is preliminary data.</text>
</comment>
<dbReference type="CDD" id="cd07012">
    <property type="entry name" value="PBP2_Bug_TTT"/>
    <property type="match status" value="1"/>
</dbReference>
<dbReference type="SUPFAM" id="SSF53850">
    <property type="entry name" value="Periplasmic binding protein-like II"/>
    <property type="match status" value="1"/>
</dbReference>
<dbReference type="Proteomes" id="UP000241764">
    <property type="component" value="Unassembled WGS sequence"/>
</dbReference>
<reference evidence="4" key="1">
    <citation type="submission" date="2017-11" db="EMBL/GenBank/DDBJ databases">
        <authorList>
            <person name="Kuznetsova I."/>
            <person name="Sazanova A."/>
            <person name="Chirak E."/>
            <person name="Safronova V."/>
            <person name="Willems A."/>
        </authorList>
    </citation>
    <scope>NUCLEOTIDE SEQUENCE [LARGE SCALE GENOMIC DNA]</scope>
    <source>
        <strain evidence="4">CCBAU 03422</strain>
    </source>
</reference>
<dbReference type="PANTHER" id="PTHR42928">
    <property type="entry name" value="TRICARBOXYLATE-BINDING PROTEIN"/>
    <property type="match status" value="1"/>
</dbReference>
<keyword evidence="4" id="KW-1185">Reference proteome</keyword>
<dbReference type="OrthoDB" id="7243230at2"/>
<feature type="chain" id="PRO_5015181525" evidence="2">
    <location>
        <begin position="28"/>
        <end position="322"/>
    </location>
</feature>
<dbReference type="InterPro" id="IPR042100">
    <property type="entry name" value="Bug_dom1"/>
</dbReference>
<evidence type="ECO:0000313" key="4">
    <source>
        <dbReference type="Proteomes" id="UP000241764"/>
    </source>
</evidence>
<dbReference type="PANTHER" id="PTHR42928:SF5">
    <property type="entry name" value="BLR1237 PROTEIN"/>
    <property type="match status" value="1"/>
</dbReference>
<dbReference type="Pfam" id="PF03401">
    <property type="entry name" value="TctC"/>
    <property type="match status" value="1"/>
</dbReference>
<dbReference type="EMBL" id="PGGM01000019">
    <property type="protein sequence ID" value="PSH57419.1"/>
    <property type="molecule type" value="Genomic_DNA"/>
</dbReference>
<evidence type="ECO:0000313" key="3">
    <source>
        <dbReference type="EMBL" id="PSH57419.1"/>
    </source>
</evidence>
<dbReference type="Gene3D" id="3.40.190.150">
    <property type="entry name" value="Bordetella uptake gene, domain 1"/>
    <property type="match status" value="1"/>
</dbReference>
<comment type="similarity">
    <text evidence="1">Belongs to the UPF0065 (bug) family.</text>
</comment>
<keyword evidence="2" id="KW-0732">Signal</keyword>
<name>A0A2P7AT79_9HYPH</name>
<sequence length="322" mass="34406">MTLMKSIGAAVLGLATIAILSATSANADPLPYPSKVVTLVTHSSPGGGSDVFLREMSKYLGKYIDATFIVENVQGGSGAKAMARVATGPADGSVFYATTPTYIYTSLMSKPQNTYKDMDPLVNIFADSEVIYTRTDGPFKSLQDVIEHAKKERGRWGAANPASLERQAAEQLKRAAGVTPAIVTHEGGGDMMLNVLNGTLDIGIGEIQELRSQLDAGKITLLATFNPERIAEKPDVPTVKELGYDVSLVKFRGLAGPKGVPESTKAIWDEGVKNLLADPDYKKAYTAEVLVPQLIGQKDYPAFINNFGASTEEFLKSTGAIK</sequence>
<proteinExistence type="inferred from homology"/>
<evidence type="ECO:0000256" key="2">
    <source>
        <dbReference type="SAM" id="SignalP"/>
    </source>
</evidence>
<protein>
    <submittedName>
        <fullName evidence="3">Tripartite tricarboxylate transporter substrate binding protein</fullName>
    </submittedName>
</protein>